<dbReference type="AlphaFoldDB" id="A0A657LVP3"/>
<feature type="compositionally biased region" description="Basic and acidic residues" evidence="1">
    <location>
        <begin position="16"/>
        <end position="25"/>
    </location>
</feature>
<dbReference type="Proteomes" id="UP000182661">
    <property type="component" value="Unassembled WGS sequence"/>
</dbReference>
<organism evidence="2 3">
    <name type="scientific">Pararhizobium antarcticum</name>
    <dbReference type="NCBI Taxonomy" id="1798805"/>
    <lineage>
        <taxon>Bacteria</taxon>
        <taxon>Pseudomonadati</taxon>
        <taxon>Pseudomonadota</taxon>
        <taxon>Alphaproteobacteria</taxon>
        <taxon>Hyphomicrobiales</taxon>
        <taxon>Rhizobiaceae</taxon>
        <taxon>Rhizobium/Agrobacterium group</taxon>
        <taxon>Pararhizobium</taxon>
    </lineage>
</organism>
<evidence type="ECO:0000256" key="1">
    <source>
        <dbReference type="SAM" id="MobiDB-lite"/>
    </source>
</evidence>
<dbReference type="InterPro" id="IPR025227">
    <property type="entry name" value="DUF4169"/>
</dbReference>
<feature type="compositionally biased region" description="Basic and acidic residues" evidence="1">
    <location>
        <begin position="34"/>
        <end position="67"/>
    </location>
</feature>
<gene>
    <name evidence="2" type="ORF">AX760_18395</name>
</gene>
<dbReference type="Pfam" id="PF13770">
    <property type="entry name" value="DUF4169"/>
    <property type="match status" value="1"/>
</dbReference>
<proteinExistence type="predicted"/>
<evidence type="ECO:0000313" key="3">
    <source>
        <dbReference type="Proteomes" id="UP000182661"/>
    </source>
</evidence>
<accession>A0A657LVP3</accession>
<feature type="region of interest" description="Disordered" evidence="1">
    <location>
        <begin position="1"/>
        <end position="67"/>
    </location>
</feature>
<dbReference type="EMBL" id="LSRP01000090">
    <property type="protein sequence ID" value="OJF96029.1"/>
    <property type="molecule type" value="Genomic_DNA"/>
</dbReference>
<evidence type="ECO:0000313" key="2">
    <source>
        <dbReference type="EMBL" id="OJF96029.1"/>
    </source>
</evidence>
<reference evidence="2 3" key="1">
    <citation type="submission" date="2016-02" db="EMBL/GenBank/DDBJ databases">
        <title>Genome sequencing of a beta-galactosidase producing bacteria Rhizobium sp. 59.</title>
        <authorList>
            <person name="Wang D."/>
            <person name="Kot W."/>
            <person name="Qin Y."/>
            <person name="Hansen L."/>
            <person name="Naqvi K."/>
            <person name="Rensing C."/>
        </authorList>
    </citation>
    <scope>NUCLEOTIDE SEQUENCE [LARGE SCALE GENOMIC DNA]</scope>
    <source>
        <strain evidence="2 3">59</strain>
    </source>
</reference>
<comment type="caution">
    <text evidence="2">The sequence shown here is derived from an EMBL/GenBank/DDBJ whole genome shotgun (WGS) entry which is preliminary data.</text>
</comment>
<dbReference type="OrthoDB" id="7173889at2"/>
<name>A0A657LVP3_9HYPH</name>
<dbReference type="RefSeq" id="WP_071833554.1">
    <property type="nucleotide sequence ID" value="NZ_LSRP01000090.1"/>
</dbReference>
<protein>
    <submittedName>
        <fullName evidence="2">Uncharacterized protein</fullName>
    </submittedName>
</protein>
<sequence length="67" mass="7754">MTGDVVNLRQVRKQKTRAEKDRQAEQNRVSFGRTKAEKSLTRARNEKAEQHLDQSKRVPRDGSETSD</sequence>
<keyword evidence="3" id="KW-1185">Reference proteome</keyword>